<sequence length="81" mass="9226">MEGGEECGVSSVWKCTDGRMDGHDIELRRDRERVRESEKERRDSGVAGTLVGERVFVFVSCCHEKSGDHCVKMRIVYTTTM</sequence>
<dbReference type="Proteomes" id="UP000011713">
    <property type="component" value="Unassembled WGS sequence"/>
</dbReference>
<evidence type="ECO:0000313" key="1">
    <source>
        <dbReference type="EnsemblProtists" id="HpaP806451"/>
    </source>
</evidence>
<keyword evidence="2" id="KW-1185">Reference proteome</keyword>
<name>M4BJ73_HYAAE</name>
<evidence type="ECO:0000313" key="2">
    <source>
        <dbReference type="Proteomes" id="UP000011713"/>
    </source>
</evidence>
<dbReference type="VEuPathDB" id="FungiDB:HpaG806451"/>
<dbReference type="EnsemblProtists" id="HpaT806451">
    <property type="protein sequence ID" value="HpaP806451"/>
    <property type="gene ID" value="HpaG806451"/>
</dbReference>
<dbReference type="EMBL" id="JH598312">
    <property type="status" value="NOT_ANNOTATED_CDS"/>
    <property type="molecule type" value="Genomic_DNA"/>
</dbReference>
<organism evidence="1 2">
    <name type="scientific">Hyaloperonospora arabidopsidis (strain Emoy2)</name>
    <name type="common">Downy mildew agent</name>
    <name type="synonym">Peronospora arabidopsidis</name>
    <dbReference type="NCBI Taxonomy" id="559515"/>
    <lineage>
        <taxon>Eukaryota</taxon>
        <taxon>Sar</taxon>
        <taxon>Stramenopiles</taxon>
        <taxon>Oomycota</taxon>
        <taxon>Peronosporomycetes</taxon>
        <taxon>Peronosporales</taxon>
        <taxon>Peronosporaceae</taxon>
        <taxon>Hyaloperonospora</taxon>
    </lineage>
</organism>
<proteinExistence type="predicted"/>
<accession>M4BJ73</accession>
<dbReference type="AlphaFoldDB" id="M4BJ73"/>
<protein>
    <submittedName>
        <fullName evidence="1">Uncharacterized protein</fullName>
    </submittedName>
</protein>
<dbReference type="HOGENOM" id="CLU_2578986_0_0_1"/>
<reference evidence="2" key="1">
    <citation type="journal article" date="2010" name="Science">
        <title>Signatures of adaptation to obligate biotrophy in the Hyaloperonospora arabidopsidis genome.</title>
        <authorList>
            <person name="Baxter L."/>
            <person name="Tripathy S."/>
            <person name="Ishaque N."/>
            <person name="Boot N."/>
            <person name="Cabral A."/>
            <person name="Kemen E."/>
            <person name="Thines M."/>
            <person name="Ah-Fong A."/>
            <person name="Anderson R."/>
            <person name="Badejoko W."/>
            <person name="Bittner-Eddy P."/>
            <person name="Boore J.L."/>
            <person name="Chibucos M.C."/>
            <person name="Coates M."/>
            <person name="Dehal P."/>
            <person name="Delehaunty K."/>
            <person name="Dong S."/>
            <person name="Downton P."/>
            <person name="Dumas B."/>
            <person name="Fabro G."/>
            <person name="Fronick C."/>
            <person name="Fuerstenberg S.I."/>
            <person name="Fulton L."/>
            <person name="Gaulin E."/>
            <person name="Govers F."/>
            <person name="Hughes L."/>
            <person name="Humphray S."/>
            <person name="Jiang R.H."/>
            <person name="Judelson H."/>
            <person name="Kamoun S."/>
            <person name="Kyung K."/>
            <person name="Meijer H."/>
            <person name="Minx P."/>
            <person name="Morris P."/>
            <person name="Nelson J."/>
            <person name="Phuntumart V."/>
            <person name="Qutob D."/>
            <person name="Rehmany A."/>
            <person name="Rougon-Cardoso A."/>
            <person name="Ryden P."/>
            <person name="Torto-Alalibo T."/>
            <person name="Studholme D."/>
            <person name="Wang Y."/>
            <person name="Win J."/>
            <person name="Wood J."/>
            <person name="Clifton S.W."/>
            <person name="Rogers J."/>
            <person name="Van den Ackerveken G."/>
            <person name="Jones J.D."/>
            <person name="McDowell J.M."/>
            <person name="Beynon J."/>
            <person name="Tyler B.M."/>
        </authorList>
    </citation>
    <scope>NUCLEOTIDE SEQUENCE [LARGE SCALE GENOMIC DNA]</scope>
    <source>
        <strain evidence="2">Emoy2</strain>
    </source>
</reference>
<reference evidence="1" key="2">
    <citation type="submission" date="2015-06" db="UniProtKB">
        <authorList>
            <consortium name="EnsemblProtists"/>
        </authorList>
    </citation>
    <scope>IDENTIFICATION</scope>
    <source>
        <strain evidence="1">Emoy2</strain>
    </source>
</reference>
<dbReference type="InParanoid" id="M4BJ73"/>